<dbReference type="SUPFAM" id="SSF55781">
    <property type="entry name" value="GAF domain-like"/>
    <property type="match status" value="1"/>
</dbReference>
<dbReference type="SUPFAM" id="SSF46785">
    <property type="entry name" value="Winged helix' DNA-binding domain"/>
    <property type="match status" value="1"/>
</dbReference>
<dbReference type="GeneID" id="35001513"/>
<evidence type="ECO:0000259" key="4">
    <source>
        <dbReference type="PROSITE" id="PS51077"/>
    </source>
</evidence>
<keyword evidence="1" id="KW-0805">Transcription regulation</keyword>
<organism evidence="6 7">
    <name type="scientific">Halohasta litchfieldiae</name>
    <dbReference type="NCBI Taxonomy" id="1073996"/>
    <lineage>
        <taxon>Archaea</taxon>
        <taxon>Methanobacteriati</taxon>
        <taxon>Methanobacteriota</taxon>
        <taxon>Stenosarchaea group</taxon>
        <taxon>Halobacteria</taxon>
        <taxon>Halobacteriales</taxon>
        <taxon>Haloferacaceae</taxon>
        <taxon>Halohasta</taxon>
    </lineage>
</organism>
<dbReference type="AlphaFoldDB" id="A0A1H6V9V7"/>
<dbReference type="GO" id="GO:0045892">
    <property type="term" value="P:negative regulation of DNA-templated transcription"/>
    <property type="evidence" value="ECO:0007669"/>
    <property type="project" value="TreeGrafter"/>
</dbReference>
<dbReference type="InterPro" id="IPR036390">
    <property type="entry name" value="WH_DNA-bd_sf"/>
</dbReference>
<protein>
    <submittedName>
        <fullName evidence="6">Transcriptional regulator, IclR family</fullName>
    </submittedName>
</protein>
<evidence type="ECO:0000313" key="6">
    <source>
        <dbReference type="EMBL" id="SEI99704.1"/>
    </source>
</evidence>
<dbReference type="Proteomes" id="UP000198888">
    <property type="component" value="Unassembled WGS sequence"/>
</dbReference>
<dbReference type="KEGG" id="hae:halTADL_0696"/>
<dbReference type="Gene3D" id="1.10.10.10">
    <property type="entry name" value="Winged helix-like DNA-binding domain superfamily/Winged helix DNA-binding domain"/>
    <property type="match status" value="1"/>
</dbReference>
<evidence type="ECO:0000256" key="3">
    <source>
        <dbReference type="ARBA" id="ARBA00023163"/>
    </source>
</evidence>
<dbReference type="RefSeq" id="WP_089672868.1">
    <property type="nucleotide sequence ID" value="NZ_CP024845.1"/>
</dbReference>
<accession>A0A2H4PZJ6</accession>
<gene>
    <name evidence="6" type="ORF">SAMN05444271_11549</name>
</gene>
<dbReference type="InterPro" id="IPR014757">
    <property type="entry name" value="Tscrpt_reg_IclR_C"/>
</dbReference>
<dbReference type="EMBL" id="FNYR01000015">
    <property type="protein sequence ID" value="SEI99704.1"/>
    <property type="molecule type" value="Genomic_DNA"/>
</dbReference>
<feature type="domain" description="IclR-ED" evidence="5">
    <location>
        <begin position="70"/>
        <end position="254"/>
    </location>
</feature>
<dbReference type="PANTHER" id="PTHR30136:SF35">
    <property type="entry name" value="HTH-TYPE TRANSCRIPTIONAL REGULATOR RV1719"/>
    <property type="match status" value="1"/>
</dbReference>
<proteinExistence type="predicted"/>
<dbReference type="PANTHER" id="PTHR30136">
    <property type="entry name" value="HELIX-TURN-HELIX TRANSCRIPTIONAL REGULATOR, ICLR FAMILY"/>
    <property type="match status" value="1"/>
</dbReference>
<feature type="domain" description="HTH iclR-type" evidence="4">
    <location>
        <begin position="10"/>
        <end position="69"/>
    </location>
</feature>
<sequence length="255" mass="28222">MSDPTKDRSVKSTRTTFRIIEALEASDGARLTDLAADLDLAKSTVHQQLSALGEIGYVVQEGTEYQLGLKFLDLKEYVRARKPAYKLAEPLVEELADETGERAQFFAEEHGRAVYVHTKQGEHAVQADRRVGKQRYLHSSAGGKAILAHLPEERIEAVIEQWGLPQETDNTHATRESLFEDLAEIRNRGYSLNKAESISGLWSVGVPVMGPDGLPVGAFSISGPRHRMKADRIHDSMVDLLLGTANELELNIAYS</sequence>
<dbReference type="OrthoDB" id="14763at2157"/>
<reference evidence="6 7" key="1">
    <citation type="submission" date="2016-10" db="EMBL/GenBank/DDBJ databases">
        <authorList>
            <person name="de Groot N.N."/>
        </authorList>
    </citation>
    <scope>NUCLEOTIDE SEQUENCE [LARGE SCALE GENOMIC DNA]</scope>
    <source>
        <strain evidence="6 7">DSM 22187</strain>
    </source>
</reference>
<dbReference type="GO" id="GO:0003677">
    <property type="term" value="F:DNA binding"/>
    <property type="evidence" value="ECO:0007669"/>
    <property type="project" value="UniProtKB-KW"/>
</dbReference>
<keyword evidence="7" id="KW-1185">Reference proteome</keyword>
<dbReference type="Gene3D" id="3.30.450.40">
    <property type="match status" value="1"/>
</dbReference>
<dbReference type="Pfam" id="PF09339">
    <property type="entry name" value="HTH_IclR"/>
    <property type="match status" value="1"/>
</dbReference>
<dbReference type="Pfam" id="PF01614">
    <property type="entry name" value="IclR_C"/>
    <property type="match status" value="1"/>
</dbReference>
<keyword evidence="3" id="KW-0804">Transcription</keyword>
<name>A0A1H6V9V7_9EURY</name>
<accession>A0A1H6V9V7</accession>
<dbReference type="InterPro" id="IPR005471">
    <property type="entry name" value="Tscrpt_reg_IclR_N"/>
</dbReference>
<dbReference type="PROSITE" id="PS51077">
    <property type="entry name" value="HTH_ICLR"/>
    <property type="match status" value="1"/>
</dbReference>
<dbReference type="InterPro" id="IPR036388">
    <property type="entry name" value="WH-like_DNA-bd_sf"/>
</dbReference>
<evidence type="ECO:0000256" key="1">
    <source>
        <dbReference type="ARBA" id="ARBA00023015"/>
    </source>
</evidence>
<dbReference type="STRING" id="1073996.SAMN05444271_11549"/>
<dbReference type="GO" id="GO:0003700">
    <property type="term" value="F:DNA-binding transcription factor activity"/>
    <property type="evidence" value="ECO:0007669"/>
    <property type="project" value="TreeGrafter"/>
</dbReference>
<dbReference type="InterPro" id="IPR029016">
    <property type="entry name" value="GAF-like_dom_sf"/>
</dbReference>
<dbReference type="SMART" id="SM00346">
    <property type="entry name" value="HTH_ICLR"/>
    <property type="match status" value="1"/>
</dbReference>
<evidence type="ECO:0000313" key="7">
    <source>
        <dbReference type="Proteomes" id="UP000198888"/>
    </source>
</evidence>
<dbReference type="PROSITE" id="PS51078">
    <property type="entry name" value="ICLR_ED"/>
    <property type="match status" value="1"/>
</dbReference>
<keyword evidence="2" id="KW-0238">DNA-binding</keyword>
<dbReference type="InterPro" id="IPR050707">
    <property type="entry name" value="HTH_MetabolicPath_Reg"/>
</dbReference>
<evidence type="ECO:0000256" key="2">
    <source>
        <dbReference type="ARBA" id="ARBA00023125"/>
    </source>
</evidence>
<evidence type="ECO:0000259" key="5">
    <source>
        <dbReference type="PROSITE" id="PS51078"/>
    </source>
</evidence>